<dbReference type="Proteomes" id="UP001283361">
    <property type="component" value="Unassembled WGS sequence"/>
</dbReference>
<dbReference type="EMBL" id="JAWDGP010002797">
    <property type="protein sequence ID" value="KAK3779939.1"/>
    <property type="molecule type" value="Genomic_DNA"/>
</dbReference>
<evidence type="ECO:0000313" key="4">
    <source>
        <dbReference type="Proteomes" id="UP001283361"/>
    </source>
</evidence>
<sequence>MVRSLPPTKPLFLNLSLVTRSISGASFKPYLMSQRSSITLCKEQGDNSYASRNKSSILIYGGEGSSEDSRKLCYDALLKVVDSRYHAIEYISPEEIKEGTWTKNCCLIAFGGGYDLGFINALGQKGTHIIRDFVQQGGSYLGFCAGAYWACNYIEFDKGGSLEVVGERFLKFFPGNCIGPAYPGFDYKNKKGVHAVPVSYKGVLFRSYLHGGGIFTQPRKSLENKESTSDSSQKAGNPQTQRHILAGCTRFFFF</sequence>
<dbReference type="Pfam" id="PF09825">
    <property type="entry name" value="BPL_N"/>
    <property type="match status" value="1"/>
</dbReference>
<evidence type="ECO:0000259" key="2">
    <source>
        <dbReference type="Pfam" id="PF09825"/>
    </source>
</evidence>
<comment type="caution">
    <text evidence="3">The sequence shown here is derived from an EMBL/GenBank/DDBJ whole genome shotgun (WGS) entry which is preliminary data.</text>
</comment>
<evidence type="ECO:0000313" key="3">
    <source>
        <dbReference type="EMBL" id="KAK3779939.1"/>
    </source>
</evidence>
<dbReference type="InterPro" id="IPR029062">
    <property type="entry name" value="Class_I_gatase-like"/>
</dbReference>
<dbReference type="InterPro" id="IPR019197">
    <property type="entry name" value="Biotin-prot_ligase_N"/>
</dbReference>
<feature type="region of interest" description="Disordered" evidence="1">
    <location>
        <begin position="220"/>
        <end position="239"/>
    </location>
</feature>
<protein>
    <recommendedName>
        <fullName evidence="2">Biotin-protein ligase N-terminal domain-containing protein</fullName>
    </recommendedName>
</protein>
<feature type="domain" description="Biotin-protein ligase N-terminal" evidence="2">
    <location>
        <begin position="56"/>
        <end position="220"/>
    </location>
</feature>
<evidence type="ECO:0000256" key="1">
    <source>
        <dbReference type="SAM" id="MobiDB-lite"/>
    </source>
</evidence>
<dbReference type="CDD" id="cd03144">
    <property type="entry name" value="GATase1_ScBLP_like"/>
    <property type="match status" value="1"/>
</dbReference>
<dbReference type="Gene3D" id="3.40.50.880">
    <property type="match status" value="1"/>
</dbReference>
<dbReference type="AlphaFoldDB" id="A0AAE1DR86"/>
<reference evidence="3" key="1">
    <citation type="journal article" date="2023" name="G3 (Bethesda)">
        <title>A reference genome for the long-term kleptoplast-retaining sea slug Elysia crispata morphotype clarki.</title>
        <authorList>
            <person name="Eastman K.E."/>
            <person name="Pendleton A.L."/>
            <person name="Shaikh M.A."/>
            <person name="Suttiyut T."/>
            <person name="Ogas R."/>
            <person name="Tomko P."/>
            <person name="Gavelis G."/>
            <person name="Widhalm J.R."/>
            <person name="Wisecaver J.H."/>
        </authorList>
    </citation>
    <scope>NUCLEOTIDE SEQUENCE</scope>
    <source>
        <strain evidence="3">ECLA1</strain>
    </source>
</reference>
<dbReference type="SUPFAM" id="SSF52317">
    <property type="entry name" value="Class I glutamine amidotransferase-like"/>
    <property type="match status" value="1"/>
</dbReference>
<gene>
    <name evidence="3" type="ORF">RRG08_054192</name>
</gene>
<proteinExistence type="predicted"/>
<organism evidence="3 4">
    <name type="scientific">Elysia crispata</name>
    <name type="common">lettuce slug</name>
    <dbReference type="NCBI Taxonomy" id="231223"/>
    <lineage>
        <taxon>Eukaryota</taxon>
        <taxon>Metazoa</taxon>
        <taxon>Spiralia</taxon>
        <taxon>Lophotrochozoa</taxon>
        <taxon>Mollusca</taxon>
        <taxon>Gastropoda</taxon>
        <taxon>Heterobranchia</taxon>
        <taxon>Euthyneura</taxon>
        <taxon>Panpulmonata</taxon>
        <taxon>Sacoglossa</taxon>
        <taxon>Placobranchoidea</taxon>
        <taxon>Plakobranchidae</taxon>
        <taxon>Elysia</taxon>
    </lineage>
</organism>
<name>A0AAE1DR86_9GAST</name>
<keyword evidence="4" id="KW-1185">Reference proteome</keyword>
<feature type="compositionally biased region" description="Polar residues" evidence="1">
    <location>
        <begin position="229"/>
        <end position="239"/>
    </location>
</feature>
<accession>A0AAE1DR86</accession>